<dbReference type="Gene3D" id="1.10.30.10">
    <property type="entry name" value="High mobility group box domain"/>
    <property type="match status" value="1"/>
</dbReference>
<accession>A0A9N8VQU1</accession>
<name>A0A9N8VQU1_9GLOM</name>
<dbReference type="InterPro" id="IPR009071">
    <property type="entry name" value="HMG_box_dom"/>
</dbReference>
<evidence type="ECO:0000259" key="3">
    <source>
        <dbReference type="PROSITE" id="PS50118"/>
    </source>
</evidence>
<gene>
    <name evidence="4" type="ORF">PBRASI_LOCUS407</name>
</gene>
<sequence>MSTRVDLELVEYYISRLNRDRIFPPHINNPEELVPDVTGSRRPPRPLNVFLLLRKNVAEEVRRWIDRPNMRVVSKASSILWSLSTQEEKDIYHRLATDVKNLHGTRYPDFRYTLPRRQLSFRPYPRSPPESEFTPRPSSTPTFIPPAGITRELMTPPPSPPNALAPSLPTDYVPVYFEPETFTFIGPDGKLYQCFAVNPYTTQMY</sequence>
<dbReference type="EMBL" id="CAJVPI010000019">
    <property type="protein sequence ID" value="CAG8457705.1"/>
    <property type="molecule type" value="Genomic_DNA"/>
</dbReference>
<evidence type="ECO:0000313" key="5">
    <source>
        <dbReference type="Proteomes" id="UP000789739"/>
    </source>
</evidence>
<feature type="DNA-binding region" description="HMG box" evidence="1">
    <location>
        <begin position="43"/>
        <end position="111"/>
    </location>
</feature>
<comment type="caution">
    <text evidence="4">The sequence shown here is derived from an EMBL/GenBank/DDBJ whole genome shotgun (WGS) entry which is preliminary data.</text>
</comment>
<keyword evidence="1" id="KW-0539">Nucleus</keyword>
<organism evidence="4 5">
    <name type="scientific">Paraglomus brasilianum</name>
    <dbReference type="NCBI Taxonomy" id="144538"/>
    <lineage>
        <taxon>Eukaryota</taxon>
        <taxon>Fungi</taxon>
        <taxon>Fungi incertae sedis</taxon>
        <taxon>Mucoromycota</taxon>
        <taxon>Glomeromycotina</taxon>
        <taxon>Glomeromycetes</taxon>
        <taxon>Paraglomerales</taxon>
        <taxon>Paraglomeraceae</taxon>
        <taxon>Paraglomus</taxon>
    </lineage>
</organism>
<dbReference type="GO" id="GO:0003677">
    <property type="term" value="F:DNA binding"/>
    <property type="evidence" value="ECO:0007669"/>
    <property type="project" value="UniProtKB-UniRule"/>
</dbReference>
<evidence type="ECO:0000313" key="4">
    <source>
        <dbReference type="EMBL" id="CAG8457705.1"/>
    </source>
</evidence>
<feature type="region of interest" description="Disordered" evidence="2">
    <location>
        <begin position="121"/>
        <end position="141"/>
    </location>
</feature>
<dbReference type="InterPro" id="IPR036910">
    <property type="entry name" value="HMG_box_dom_sf"/>
</dbReference>
<dbReference type="SUPFAM" id="SSF47095">
    <property type="entry name" value="HMG-box"/>
    <property type="match status" value="1"/>
</dbReference>
<dbReference type="Proteomes" id="UP000789739">
    <property type="component" value="Unassembled WGS sequence"/>
</dbReference>
<keyword evidence="1" id="KW-0238">DNA-binding</keyword>
<dbReference type="PROSITE" id="PS50118">
    <property type="entry name" value="HMG_BOX_2"/>
    <property type="match status" value="1"/>
</dbReference>
<dbReference type="OrthoDB" id="6247875at2759"/>
<keyword evidence="5" id="KW-1185">Reference proteome</keyword>
<reference evidence="4" key="1">
    <citation type="submission" date="2021-06" db="EMBL/GenBank/DDBJ databases">
        <authorList>
            <person name="Kallberg Y."/>
            <person name="Tangrot J."/>
            <person name="Rosling A."/>
        </authorList>
    </citation>
    <scope>NUCLEOTIDE SEQUENCE</scope>
    <source>
        <strain evidence="4">BR232B</strain>
    </source>
</reference>
<feature type="domain" description="HMG box" evidence="3">
    <location>
        <begin position="43"/>
        <end position="111"/>
    </location>
</feature>
<evidence type="ECO:0000256" key="2">
    <source>
        <dbReference type="SAM" id="MobiDB-lite"/>
    </source>
</evidence>
<dbReference type="AlphaFoldDB" id="A0A9N8VQU1"/>
<evidence type="ECO:0000256" key="1">
    <source>
        <dbReference type="PROSITE-ProRule" id="PRU00267"/>
    </source>
</evidence>
<protein>
    <submittedName>
        <fullName evidence="4">10713_t:CDS:1</fullName>
    </submittedName>
</protein>
<dbReference type="GO" id="GO:0005634">
    <property type="term" value="C:nucleus"/>
    <property type="evidence" value="ECO:0007669"/>
    <property type="project" value="UniProtKB-UniRule"/>
</dbReference>
<proteinExistence type="predicted"/>